<organism evidence="3 4">
    <name type="scientific">Acidaminobacter hydrogenoformans DSM 2784</name>
    <dbReference type="NCBI Taxonomy" id="1120920"/>
    <lineage>
        <taxon>Bacteria</taxon>
        <taxon>Bacillati</taxon>
        <taxon>Bacillota</taxon>
        <taxon>Clostridia</taxon>
        <taxon>Peptostreptococcales</taxon>
        <taxon>Acidaminobacteraceae</taxon>
        <taxon>Acidaminobacter</taxon>
    </lineage>
</organism>
<evidence type="ECO:0000259" key="2">
    <source>
        <dbReference type="Pfam" id="PF00174"/>
    </source>
</evidence>
<evidence type="ECO:0000256" key="1">
    <source>
        <dbReference type="SAM" id="SignalP"/>
    </source>
</evidence>
<reference evidence="3 4" key="1">
    <citation type="submission" date="2016-10" db="EMBL/GenBank/DDBJ databases">
        <authorList>
            <person name="de Groot N.N."/>
        </authorList>
    </citation>
    <scope>NUCLEOTIDE SEQUENCE [LARGE SCALE GENOMIC DNA]</scope>
    <source>
        <strain evidence="3 4">DSM 2784</strain>
    </source>
</reference>
<dbReference type="InterPro" id="IPR000572">
    <property type="entry name" value="OxRdtase_Mopterin-bd_dom"/>
</dbReference>
<evidence type="ECO:0000313" key="3">
    <source>
        <dbReference type="EMBL" id="SCZ81374.1"/>
    </source>
</evidence>
<dbReference type="Pfam" id="PF00174">
    <property type="entry name" value="Oxidored_molyb"/>
    <property type="match status" value="1"/>
</dbReference>
<evidence type="ECO:0000313" key="4">
    <source>
        <dbReference type="Proteomes" id="UP000199208"/>
    </source>
</evidence>
<accession>A0A1G5S4S8</accession>
<dbReference type="AlphaFoldDB" id="A0A1G5S4S8"/>
<name>A0A1G5S4S8_9FIRM</name>
<dbReference type="PANTHER" id="PTHR43032:SF2">
    <property type="entry name" value="BLL0505 PROTEIN"/>
    <property type="match status" value="1"/>
</dbReference>
<sequence length="239" mass="26954">MNTNGTLMRRLPLFLLLLIPLFAVTACNMNDGTEPDTSPDGISSATEKRYQELEIREYEGVRLDPSIGPRDNSISGIQQVNVENYQLQITGLVEKPIVYTYEDVLALPAAERLITLYCVEGWDATVLWEGARISELLEPAEILPEAVTVIFHCVDDYSTSMPLGTILERDMLLAYNANGIKLPAALGYPFIVVAEDKLGYKWARWVDEIELSDDPDYLGYWERRGYDNDPDLREAETTP</sequence>
<gene>
    <name evidence="3" type="ORF">SAMN03080599_02756</name>
</gene>
<dbReference type="RefSeq" id="WP_092592465.1">
    <property type="nucleotide sequence ID" value="NZ_FMWL01000018.1"/>
</dbReference>
<keyword evidence="1" id="KW-0732">Signal</keyword>
<dbReference type="SUPFAM" id="SSF56524">
    <property type="entry name" value="Oxidoreductase molybdopterin-binding domain"/>
    <property type="match status" value="1"/>
</dbReference>
<dbReference type="PANTHER" id="PTHR43032">
    <property type="entry name" value="PROTEIN-METHIONINE-SULFOXIDE REDUCTASE"/>
    <property type="match status" value="1"/>
</dbReference>
<dbReference type="EMBL" id="FMWL01000018">
    <property type="protein sequence ID" value="SCZ81374.1"/>
    <property type="molecule type" value="Genomic_DNA"/>
</dbReference>
<dbReference type="OrthoDB" id="9778777at2"/>
<proteinExistence type="predicted"/>
<feature type="chain" id="PRO_5039187798" evidence="1">
    <location>
        <begin position="26"/>
        <end position="239"/>
    </location>
</feature>
<keyword evidence="4" id="KW-1185">Reference proteome</keyword>
<dbReference type="CDD" id="cd00321">
    <property type="entry name" value="SO_family_Moco"/>
    <property type="match status" value="1"/>
</dbReference>
<dbReference type="Proteomes" id="UP000199208">
    <property type="component" value="Unassembled WGS sequence"/>
</dbReference>
<dbReference type="Gene3D" id="3.90.420.10">
    <property type="entry name" value="Oxidoreductase, molybdopterin-binding domain"/>
    <property type="match status" value="1"/>
</dbReference>
<protein>
    <submittedName>
        <fullName evidence="3">Oxidoreductase molybdopterin binding domain-containing protein</fullName>
    </submittedName>
</protein>
<dbReference type="STRING" id="1120920.SAMN03080599_02756"/>
<feature type="signal peptide" evidence="1">
    <location>
        <begin position="1"/>
        <end position="25"/>
    </location>
</feature>
<feature type="domain" description="Oxidoreductase molybdopterin-binding" evidence="2">
    <location>
        <begin position="77"/>
        <end position="220"/>
    </location>
</feature>
<dbReference type="InterPro" id="IPR036374">
    <property type="entry name" value="OxRdtase_Mopterin-bd_sf"/>
</dbReference>